<dbReference type="Pfam" id="PF00664">
    <property type="entry name" value="ABC_membrane"/>
    <property type="match status" value="1"/>
</dbReference>
<feature type="domain" description="ABC transporter" evidence="6">
    <location>
        <begin position="328"/>
        <end position="560"/>
    </location>
</feature>
<dbReference type="GO" id="GO:0005886">
    <property type="term" value="C:plasma membrane"/>
    <property type="evidence" value="ECO:0007669"/>
    <property type="project" value="UniProtKB-SubCell"/>
</dbReference>
<keyword evidence="8" id="KW-0067">ATP-binding</keyword>
<evidence type="ECO:0000313" key="8">
    <source>
        <dbReference type="EMBL" id="SCF18718.1"/>
    </source>
</evidence>
<dbReference type="PROSITE" id="PS50893">
    <property type="entry name" value="ABC_TRANSPORTER_2"/>
    <property type="match status" value="1"/>
</dbReference>
<dbReference type="Gene3D" id="1.20.1560.10">
    <property type="entry name" value="ABC transporter type 1, transmembrane domain"/>
    <property type="match status" value="1"/>
</dbReference>
<feature type="transmembrane region" description="Helical" evidence="5">
    <location>
        <begin position="243"/>
        <end position="265"/>
    </location>
</feature>
<dbReference type="CDD" id="cd07346">
    <property type="entry name" value="ABC_6TM_exporters"/>
    <property type="match status" value="1"/>
</dbReference>
<organism evidence="8 9">
    <name type="scientific">Micromonospora haikouensis</name>
    <dbReference type="NCBI Taxonomy" id="686309"/>
    <lineage>
        <taxon>Bacteria</taxon>
        <taxon>Bacillati</taxon>
        <taxon>Actinomycetota</taxon>
        <taxon>Actinomycetes</taxon>
        <taxon>Micromonosporales</taxon>
        <taxon>Micromonosporaceae</taxon>
        <taxon>Micromonospora</taxon>
    </lineage>
</organism>
<keyword evidence="8" id="KW-0547">Nucleotide-binding</keyword>
<dbReference type="GO" id="GO:0016887">
    <property type="term" value="F:ATP hydrolysis activity"/>
    <property type="evidence" value="ECO:0007669"/>
    <property type="project" value="InterPro"/>
</dbReference>
<evidence type="ECO:0000313" key="9">
    <source>
        <dbReference type="Proteomes" id="UP000199375"/>
    </source>
</evidence>
<feature type="transmembrane region" description="Helical" evidence="5">
    <location>
        <begin position="126"/>
        <end position="151"/>
    </location>
</feature>
<dbReference type="InterPro" id="IPR036640">
    <property type="entry name" value="ABC1_TM_sf"/>
</dbReference>
<dbReference type="SUPFAM" id="SSF52540">
    <property type="entry name" value="P-loop containing nucleoside triphosphate hydrolases"/>
    <property type="match status" value="1"/>
</dbReference>
<keyword evidence="3 5" id="KW-1133">Transmembrane helix</keyword>
<name>A0A1C4YDD9_9ACTN</name>
<dbReference type="SUPFAM" id="SSF90123">
    <property type="entry name" value="ABC transporter transmembrane region"/>
    <property type="match status" value="1"/>
</dbReference>
<keyword evidence="4 5" id="KW-0472">Membrane</keyword>
<dbReference type="InterPro" id="IPR027417">
    <property type="entry name" value="P-loop_NTPase"/>
</dbReference>
<dbReference type="GO" id="GO:0015421">
    <property type="term" value="F:ABC-type oligopeptide transporter activity"/>
    <property type="evidence" value="ECO:0007669"/>
    <property type="project" value="TreeGrafter"/>
</dbReference>
<protein>
    <submittedName>
        <fullName evidence="8">Putative ABC transport system ATP-binding protein</fullName>
    </submittedName>
</protein>
<feature type="transmembrane region" description="Helical" evidence="5">
    <location>
        <begin position="55"/>
        <end position="73"/>
    </location>
</feature>
<proteinExistence type="predicted"/>
<evidence type="ECO:0000256" key="5">
    <source>
        <dbReference type="SAM" id="Phobius"/>
    </source>
</evidence>
<feature type="domain" description="ABC transmembrane type-1" evidence="7">
    <location>
        <begin position="20"/>
        <end position="300"/>
    </location>
</feature>
<dbReference type="EMBL" id="FMCW01000041">
    <property type="protein sequence ID" value="SCF18718.1"/>
    <property type="molecule type" value="Genomic_DNA"/>
</dbReference>
<comment type="subcellular location">
    <subcellularLocation>
        <location evidence="1">Cell membrane</location>
        <topology evidence="1">Multi-pass membrane protein</topology>
    </subcellularLocation>
</comment>
<evidence type="ECO:0000256" key="1">
    <source>
        <dbReference type="ARBA" id="ARBA00004651"/>
    </source>
</evidence>
<dbReference type="Proteomes" id="UP000199375">
    <property type="component" value="Unassembled WGS sequence"/>
</dbReference>
<dbReference type="Gene3D" id="3.40.50.300">
    <property type="entry name" value="P-loop containing nucleotide triphosphate hydrolases"/>
    <property type="match status" value="1"/>
</dbReference>
<dbReference type="AlphaFoldDB" id="A0A1C4YDD9"/>
<feature type="transmembrane region" description="Helical" evidence="5">
    <location>
        <begin position="157"/>
        <end position="176"/>
    </location>
</feature>
<evidence type="ECO:0000259" key="6">
    <source>
        <dbReference type="PROSITE" id="PS50893"/>
    </source>
</evidence>
<evidence type="ECO:0000259" key="7">
    <source>
        <dbReference type="PROSITE" id="PS50929"/>
    </source>
</evidence>
<reference evidence="8 9" key="1">
    <citation type="submission" date="2016-06" db="EMBL/GenBank/DDBJ databases">
        <authorList>
            <person name="Kjaerup R.B."/>
            <person name="Dalgaard T.S."/>
            <person name="Juul-Madsen H.R."/>
        </authorList>
    </citation>
    <scope>NUCLEOTIDE SEQUENCE [LARGE SCALE GENOMIC DNA]</scope>
    <source>
        <strain evidence="8 9">DSM 45626</strain>
    </source>
</reference>
<sequence>MTGARGVLADALGGQRRAVVASTLMVTGHQAGEAAVPFLIGVVIDQAVAGGVGDLALWLGALAVVYLGLSYSYRYGERTGERAAEQAAHQLRLRVTRRVLHERGGADADRLPGALVSIATSDATRVGAVAVAVASGVAAVVGLVFAAVLLLSISLPLGLLVLLGTPPLLLLTRLLGKPLEERSETEQEHGAHASGIAADLVAGLRVVKGLRAESAAVARYRQRSRSALAATVRAARAEAAYQGVVLTLSGTFLALIAVLGGILAVRGEISVGQLISSLGLAQFLVGPMSTFGWVGADLAQGRASARRIAAVLDAPVAVAGGGAGPATPARGGLVLHGVQSPPLRGIDLAVAPGEIVGIVATDPAEAAELVRLLGRTRDPAGGSIGLDGVALAALAPAKLRTVVLAMEHHTDLFDGTIRAAVSLSGRARPDRVEAAIATAAADEVARSLPDGLETVLDERARSLSGGQRQRIALARALAGDPPVLVLHDPTTAVDAVTEARIAGRLRAMREGRTTVLVTTSPALLAVTDRVVVVRDGVVRTDGTHRDLVAGDGAYRELVLA</sequence>
<gene>
    <name evidence="8" type="ORF">GA0070558_14126</name>
</gene>
<evidence type="ECO:0000256" key="3">
    <source>
        <dbReference type="ARBA" id="ARBA00022989"/>
    </source>
</evidence>
<dbReference type="PROSITE" id="PS00211">
    <property type="entry name" value="ABC_TRANSPORTER_1"/>
    <property type="match status" value="1"/>
</dbReference>
<dbReference type="InterPro" id="IPR039421">
    <property type="entry name" value="Type_1_exporter"/>
</dbReference>
<dbReference type="InterPro" id="IPR011527">
    <property type="entry name" value="ABC1_TM_dom"/>
</dbReference>
<keyword evidence="2 5" id="KW-0812">Transmembrane</keyword>
<dbReference type="PROSITE" id="PS50929">
    <property type="entry name" value="ABC_TM1F"/>
    <property type="match status" value="1"/>
</dbReference>
<dbReference type="Pfam" id="PF00005">
    <property type="entry name" value="ABC_tran"/>
    <property type="match status" value="1"/>
</dbReference>
<evidence type="ECO:0000256" key="4">
    <source>
        <dbReference type="ARBA" id="ARBA00023136"/>
    </source>
</evidence>
<accession>A0A1C4YDD9</accession>
<dbReference type="PANTHER" id="PTHR43394:SF1">
    <property type="entry name" value="ATP-BINDING CASSETTE SUB-FAMILY B MEMBER 10, MITOCHONDRIAL"/>
    <property type="match status" value="1"/>
</dbReference>
<dbReference type="InterPro" id="IPR017871">
    <property type="entry name" value="ABC_transporter-like_CS"/>
</dbReference>
<evidence type="ECO:0000256" key="2">
    <source>
        <dbReference type="ARBA" id="ARBA00022692"/>
    </source>
</evidence>
<dbReference type="PANTHER" id="PTHR43394">
    <property type="entry name" value="ATP-DEPENDENT PERMEASE MDL1, MITOCHONDRIAL"/>
    <property type="match status" value="1"/>
</dbReference>
<dbReference type="RefSeq" id="WP_256092195.1">
    <property type="nucleotide sequence ID" value="NZ_FMCW01000041.1"/>
</dbReference>
<dbReference type="GO" id="GO:0005524">
    <property type="term" value="F:ATP binding"/>
    <property type="evidence" value="ECO:0007669"/>
    <property type="project" value="UniProtKB-KW"/>
</dbReference>
<dbReference type="InterPro" id="IPR003439">
    <property type="entry name" value="ABC_transporter-like_ATP-bd"/>
</dbReference>